<evidence type="ECO:0000313" key="4">
    <source>
        <dbReference type="EMBL" id="GMS96184.1"/>
    </source>
</evidence>
<feature type="compositionally biased region" description="Basic and acidic residues" evidence="1">
    <location>
        <begin position="72"/>
        <end position="85"/>
    </location>
</feature>
<feature type="compositionally biased region" description="Basic and acidic residues" evidence="1">
    <location>
        <begin position="41"/>
        <end position="65"/>
    </location>
</feature>
<feature type="compositionally biased region" description="Polar residues" evidence="1">
    <location>
        <begin position="200"/>
        <end position="210"/>
    </location>
</feature>
<feature type="transmembrane region" description="Helical" evidence="2">
    <location>
        <begin position="327"/>
        <end position="345"/>
    </location>
</feature>
<keyword evidence="2" id="KW-0812">Transmembrane</keyword>
<feature type="non-terminal residue" evidence="4">
    <location>
        <position position="1"/>
    </location>
</feature>
<organism evidence="4 5">
    <name type="scientific">Pristionchus entomophagus</name>
    <dbReference type="NCBI Taxonomy" id="358040"/>
    <lineage>
        <taxon>Eukaryota</taxon>
        <taxon>Metazoa</taxon>
        <taxon>Ecdysozoa</taxon>
        <taxon>Nematoda</taxon>
        <taxon>Chromadorea</taxon>
        <taxon>Rhabditida</taxon>
        <taxon>Rhabditina</taxon>
        <taxon>Diplogasteromorpha</taxon>
        <taxon>Diplogasteroidea</taxon>
        <taxon>Neodiplogasteridae</taxon>
        <taxon>Pristionchus</taxon>
    </lineage>
</organism>
<dbReference type="Proteomes" id="UP001432027">
    <property type="component" value="Unassembled WGS sequence"/>
</dbReference>
<name>A0AAV5TPF4_9BILA</name>
<keyword evidence="3" id="KW-0732">Signal</keyword>
<evidence type="ECO:0000256" key="2">
    <source>
        <dbReference type="SAM" id="Phobius"/>
    </source>
</evidence>
<evidence type="ECO:0008006" key="6">
    <source>
        <dbReference type="Google" id="ProtNLM"/>
    </source>
</evidence>
<accession>A0AAV5TPF4</accession>
<keyword evidence="5" id="KW-1185">Reference proteome</keyword>
<feature type="compositionally biased region" description="Basic and acidic residues" evidence="1">
    <location>
        <begin position="217"/>
        <end position="245"/>
    </location>
</feature>
<feature type="signal peptide" evidence="3">
    <location>
        <begin position="1"/>
        <end position="19"/>
    </location>
</feature>
<comment type="caution">
    <text evidence="4">The sequence shown here is derived from an EMBL/GenBank/DDBJ whole genome shotgun (WGS) entry which is preliminary data.</text>
</comment>
<keyword evidence="2" id="KW-0472">Membrane</keyword>
<dbReference type="InterPro" id="IPR037645">
    <property type="entry name" value="KCT2"/>
</dbReference>
<feature type="compositionally biased region" description="Basic and acidic residues" evidence="1">
    <location>
        <begin position="164"/>
        <end position="173"/>
    </location>
</feature>
<evidence type="ECO:0000256" key="3">
    <source>
        <dbReference type="SAM" id="SignalP"/>
    </source>
</evidence>
<dbReference type="EMBL" id="BTSX01000004">
    <property type="protein sequence ID" value="GMS96184.1"/>
    <property type="molecule type" value="Genomic_DNA"/>
</dbReference>
<evidence type="ECO:0000313" key="5">
    <source>
        <dbReference type="Proteomes" id="UP001432027"/>
    </source>
</evidence>
<feature type="region of interest" description="Disordered" evidence="1">
    <location>
        <begin position="25"/>
        <end position="135"/>
    </location>
</feature>
<dbReference type="Pfam" id="PF17818">
    <property type="entry name" value="KCT2"/>
    <property type="match status" value="1"/>
</dbReference>
<dbReference type="AlphaFoldDB" id="A0AAV5TPF4"/>
<dbReference type="PANTHER" id="PTHR16502">
    <property type="entry name" value="KERATINOCYTE-ASSOCIATED TRANSMEMBRANE PROTEIN 2"/>
    <property type="match status" value="1"/>
</dbReference>
<feature type="region of interest" description="Disordered" evidence="1">
    <location>
        <begin position="153"/>
        <end position="311"/>
    </location>
</feature>
<feature type="compositionally biased region" description="Acidic residues" evidence="1">
    <location>
        <begin position="273"/>
        <end position="287"/>
    </location>
</feature>
<feature type="chain" id="PRO_5043876458" description="Trans-golgi network protein 2" evidence="3">
    <location>
        <begin position="20"/>
        <end position="383"/>
    </location>
</feature>
<feature type="compositionally biased region" description="Basic and acidic residues" evidence="1">
    <location>
        <begin position="93"/>
        <end position="105"/>
    </location>
</feature>
<keyword evidence="2" id="KW-1133">Transmembrane helix</keyword>
<reference evidence="4" key="1">
    <citation type="submission" date="2023-10" db="EMBL/GenBank/DDBJ databases">
        <title>Genome assembly of Pristionchus species.</title>
        <authorList>
            <person name="Yoshida K."/>
            <person name="Sommer R.J."/>
        </authorList>
    </citation>
    <scope>NUCLEOTIDE SEQUENCE</scope>
    <source>
        <strain evidence="4">RS0144</strain>
    </source>
</reference>
<gene>
    <name evidence="4" type="ORF">PENTCL1PPCAC_18359</name>
</gene>
<feature type="compositionally biased region" description="Low complexity" evidence="1">
    <location>
        <begin position="246"/>
        <end position="256"/>
    </location>
</feature>
<evidence type="ECO:0000256" key="1">
    <source>
        <dbReference type="SAM" id="MobiDB-lite"/>
    </source>
</evidence>
<proteinExistence type="predicted"/>
<sequence>AGWILCSLAVLLAAQSSLAEEIGEISDDNFDQPPLSSSGEVEGKSTTKEGVKGVKKSEEDNKKELNAAGSVEKGEKSGGKVDGKKPIKLSGSGEKEEKGMTKAEKTIGQSGSGEKGEKEMTKAAKTPGLSASNEKKLNETMKAEKVHALEFVWNTSLPDSAEMSVKDSPKGEKIVMVSSTDSEKKDKEQKTEGHYKSIVAPSSETTTETSNKIKSTSTEKKGSSEKKEEKELKEVKKPADDKATTHQETTTVVTTVNLPLSEDSDEKAGMVDGEGEGASDEQDEPEGEQVKGEKKEKKKEEKKEEKVEEKRPYPIQIKDEYYSDSHFFSFFIFFIVISAVGYLAYHNKRKIMALLIEGRSGKGGRVRYHRLANDDNFERNVIY</sequence>
<feature type="compositionally biased region" description="Basic and acidic residues" evidence="1">
    <location>
        <begin position="288"/>
        <end position="311"/>
    </location>
</feature>
<dbReference type="PANTHER" id="PTHR16502:SF0">
    <property type="entry name" value="KERATINOCYTE-ASSOCIATED TRANSMEMBRANE PROTEIN 2"/>
    <property type="match status" value="1"/>
</dbReference>
<protein>
    <recommendedName>
        <fullName evidence="6">Trans-golgi network protein 2</fullName>
    </recommendedName>
</protein>
<feature type="compositionally biased region" description="Basic and acidic residues" evidence="1">
    <location>
        <begin position="181"/>
        <end position="195"/>
    </location>
</feature>